<dbReference type="AlphaFoldDB" id="A0A388LB00"/>
<proteinExistence type="inferred from homology"/>
<dbReference type="PANTHER" id="PTHR22930">
    <property type="match status" value="1"/>
</dbReference>
<evidence type="ECO:0000256" key="6">
    <source>
        <dbReference type="ARBA" id="ARBA00022801"/>
    </source>
</evidence>
<dbReference type="GO" id="GO:0004518">
    <property type="term" value="F:nuclease activity"/>
    <property type="evidence" value="ECO:0007669"/>
    <property type="project" value="UniProtKB-KW"/>
</dbReference>
<keyword evidence="12" id="KW-1185">Reference proteome</keyword>
<feature type="compositionally biased region" description="Basic and acidic residues" evidence="8">
    <location>
        <begin position="401"/>
        <end position="417"/>
    </location>
</feature>
<dbReference type="Proteomes" id="UP000265515">
    <property type="component" value="Unassembled WGS sequence"/>
</dbReference>
<evidence type="ECO:0000256" key="2">
    <source>
        <dbReference type="ARBA" id="ARBA00004123"/>
    </source>
</evidence>
<comment type="caution">
    <text evidence="11">The sequence shown here is derived from an EMBL/GenBank/DDBJ whole genome shotgun (WGS) entry which is preliminary data.</text>
</comment>
<evidence type="ECO:0000256" key="7">
    <source>
        <dbReference type="ARBA" id="ARBA00023242"/>
    </source>
</evidence>
<feature type="region of interest" description="Disordered" evidence="8">
    <location>
        <begin position="401"/>
        <end position="420"/>
    </location>
</feature>
<comment type="similarity">
    <text evidence="3">Belongs to the HARBI1 family.</text>
</comment>
<evidence type="ECO:0000259" key="10">
    <source>
        <dbReference type="Pfam" id="PF13359"/>
    </source>
</evidence>
<sequence length="458" mass="52004">MRPARKRDVHNQWRVRRAAAFMAAVLAAVYHIQEMEMMMVLLFVVLRRWIRARNGSRACVASLLAFAMPVLASALDAATRPSSRRRWWVKPRAGGAWCNMMRGDEAAYDYWYDNIRMGEDTFRGIVAVLEPYLQRMPTHYRMPTPPDQLVAYALYRWATGELFEHSATSFGMGRETGRVAVRDVTDALLQAYPSEVPFPVGQRQVEALGRFQAKGFPGCYGAIDCTHILIDKPAGERARAYCNRHRKYSIVAQVVAGADLRIYDCFVGWPGSVHDSRILYNSSLWQRAEAGTIFTADPVVLPGEVETRGYFLGDGGYPSLPWLVVPYGGVHPEGSDLKTFDDTQKSLRGCVERAFGRLKNMWRLFLQCHKPDIRSLCDQFRAVCIIHNLLINAGIPLDPRLERRAPHEPPHDIDRDPLPPPVDMTILQARRAGQRLRNSLRDHLLVHNREVAARRARG</sequence>
<dbReference type="GO" id="GO:0016787">
    <property type="term" value="F:hydrolase activity"/>
    <property type="evidence" value="ECO:0007669"/>
    <property type="project" value="UniProtKB-KW"/>
</dbReference>
<organism evidence="11 12">
    <name type="scientific">Chara braunii</name>
    <name type="common">Braun's stonewort</name>
    <dbReference type="NCBI Taxonomy" id="69332"/>
    <lineage>
        <taxon>Eukaryota</taxon>
        <taxon>Viridiplantae</taxon>
        <taxon>Streptophyta</taxon>
        <taxon>Charophyceae</taxon>
        <taxon>Charales</taxon>
        <taxon>Characeae</taxon>
        <taxon>Chara</taxon>
    </lineage>
</organism>
<evidence type="ECO:0000256" key="1">
    <source>
        <dbReference type="ARBA" id="ARBA00001968"/>
    </source>
</evidence>
<feature type="transmembrane region" description="Helical" evidence="9">
    <location>
        <begin position="20"/>
        <end position="46"/>
    </location>
</feature>
<comment type="subcellular location">
    <subcellularLocation>
        <location evidence="2">Nucleus</location>
    </subcellularLocation>
</comment>
<reference evidence="11 12" key="1">
    <citation type="journal article" date="2018" name="Cell">
        <title>The Chara Genome: Secondary Complexity and Implications for Plant Terrestrialization.</title>
        <authorList>
            <person name="Nishiyama T."/>
            <person name="Sakayama H."/>
            <person name="Vries J.D."/>
            <person name="Buschmann H."/>
            <person name="Saint-Marcoux D."/>
            <person name="Ullrich K.K."/>
            <person name="Haas F.B."/>
            <person name="Vanderstraeten L."/>
            <person name="Becker D."/>
            <person name="Lang D."/>
            <person name="Vosolsobe S."/>
            <person name="Rombauts S."/>
            <person name="Wilhelmsson P.K.I."/>
            <person name="Janitza P."/>
            <person name="Kern R."/>
            <person name="Heyl A."/>
            <person name="Rumpler F."/>
            <person name="Villalobos L.I.A.C."/>
            <person name="Clay J.M."/>
            <person name="Skokan R."/>
            <person name="Toyoda A."/>
            <person name="Suzuki Y."/>
            <person name="Kagoshima H."/>
            <person name="Schijlen E."/>
            <person name="Tajeshwar N."/>
            <person name="Catarino B."/>
            <person name="Hetherington A.J."/>
            <person name="Saltykova A."/>
            <person name="Bonnot C."/>
            <person name="Breuninger H."/>
            <person name="Symeonidi A."/>
            <person name="Radhakrishnan G.V."/>
            <person name="Van Nieuwerburgh F."/>
            <person name="Deforce D."/>
            <person name="Chang C."/>
            <person name="Karol K.G."/>
            <person name="Hedrich R."/>
            <person name="Ulvskov P."/>
            <person name="Glockner G."/>
            <person name="Delwiche C.F."/>
            <person name="Petrasek J."/>
            <person name="Van de Peer Y."/>
            <person name="Friml J."/>
            <person name="Beilby M."/>
            <person name="Dolan L."/>
            <person name="Kohara Y."/>
            <person name="Sugano S."/>
            <person name="Fujiyama A."/>
            <person name="Delaux P.-M."/>
            <person name="Quint M."/>
            <person name="TheiBen G."/>
            <person name="Hagemann M."/>
            <person name="Harholt J."/>
            <person name="Dunand C."/>
            <person name="Zachgo S."/>
            <person name="Langdale J."/>
            <person name="Maumus F."/>
            <person name="Straeten D.V.D."/>
            <person name="Gould S.B."/>
            <person name="Rensing S.A."/>
        </authorList>
    </citation>
    <scope>NUCLEOTIDE SEQUENCE [LARGE SCALE GENOMIC DNA]</scope>
    <source>
        <strain evidence="11 12">S276</strain>
    </source>
</reference>
<dbReference type="InterPro" id="IPR045249">
    <property type="entry name" value="HARBI1-like"/>
</dbReference>
<gene>
    <name evidence="11" type="ORF">CBR_g29635</name>
</gene>
<evidence type="ECO:0000313" key="11">
    <source>
        <dbReference type="EMBL" id="GBG79489.1"/>
    </source>
</evidence>
<keyword evidence="9" id="KW-0812">Transmembrane</keyword>
<evidence type="ECO:0000256" key="9">
    <source>
        <dbReference type="SAM" id="Phobius"/>
    </source>
</evidence>
<keyword evidence="6" id="KW-0378">Hydrolase</keyword>
<keyword evidence="7" id="KW-0539">Nucleus</keyword>
<evidence type="ECO:0000256" key="8">
    <source>
        <dbReference type="SAM" id="MobiDB-lite"/>
    </source>
</evidence>
<keyword evidence="9" id="KW-1133">Transmembrane helix</keyword>
<evidence type="ECO:0000313" key="12">
    <source>
        <dbReference type="Proteomes" id="UP000265515"/>
    </source>
</evidence>
<feature type="domain" description="DDE Tnp4" evidence="10">
    <location>
        <begin position="223"/>
        <end position="388"/>
    </location>
</feature>
<name>A0A388LB00_CHABU</name>
<dbReference type="Gramene" id="GBG79489">
    <property type="protein sequence ID" value="GBG79489"/>
    <property type="gene ID" value="CBR_g29635"/>
</dbReference>
<protein>
    <recommendedName>
        <fullName evidence="10">DDE Tnp4 domain-containing protein</fullName>
    </recommendedName>
</protein>
<dbReference type="GO" id="GO:0005634">
    <property type="term" value="C:nucleus"/>
    <property type="evidence" value="ECO:0007669"/>
    <property type="project" value="UniProtKB-SubCell"/>
</dbReference>
<accession>A0A388LB00</accession>
<comment type="cofactor">
    <cofactor evidence="1">
        <name>a divalent metal cation</name>
        <dbReference type="ChEBI" id="CHEBI:60240"/>
    </cofactor>
</comment>
<keyword evidence="4" id="KW-0540">Nuclease</keyword>
<evidence type="ECO:0000256" key="4">
    <source>
        <dbReference type="ARBA" id="ARBA00022722"/>
    </source>
</evidence>
<evidence type="ECO:0000256" key="3">
    <source>
        <dbReference type="ARBA" id="ARBA00006958"/>
    </source>
</evidence>
<dbReference type="PANTHER" id="PTHR22930:SF85">
    <property type="entry name" value="GH03217P-RELATED"/>
    <property type="match status" value="1"/>
</dbReference>
<dbReference type="EMBL" id="BFEA01000320">
    <property type="protein sequence ID" value="GBG79489.1"/>
    <property type="molecule type" value="Genomic_DNA"/>
</dbReference>
<dbReference type="OrthoDB" id="2668416at2759"/>
<dbReference type="Pfam" id="PF13359">
    <property type="entry name" value="DDE_Tnp_4"/>
    <property type="match status" value="1"/>
</dbReference>
<keyword evidence="9" id="KW-0472">Membrane</keyword>
<keyword evidence="5" id="KW-0479">Metal-binding</keyword>
<dbReference type="GO" id="GO:0046872">
    <property type="term" value="F:metal ion binding"/>
    <property type="evidence" value="ECO:0007669"/>
    <property type="project" value="UniProtKB-KW"/>
</dbReference>
<dbReference type="InterPro" id="IPR027806">
    <property type="entry name" value="HARBI1_dom"/>
</dbReference>
<evidence type="ECO:0000256" key="5">
    <source>
        <dbReference type="ARBA" id="ARBA00022723"/>
    </source>
</evidence>